<comment type="caution">
    <text evidence="5">The sequence shown here is derived from an EMBL/GenBank/DDBJ whole genome shotgun (WGS) entry which is preliminary data.</text>
</comment>
<dbReference type="PANTHER" id="PTHR30055:SF226">
    <property type="entry name" value="HTH-TYPE TRANSCRIPTIONAL REGULATOR PKSA"/>
    <property type="match status" value="1"/>
</dbReference>
<dbReference type="PROSITE" id="PS50977">
    <property type="entry name" value="HTH_TETR_2"/>
    <property type="match status" value="1"/>
</dbReference>
<dbReference type="EMBL" id="AUBJ02000001">
    <property type="protein sequence ID" value="MCP2333561.1"/>
    <property type="molecule type" value="Genomic_DNA"/>
</dbReference>
<evidence type="ECO:0000313" key="6">
    <source>
        <dbReference type="Proteomes" id="UP000791080"/>
    </source>
</evidence>
<dbReference type="Pfam" id="PF00440">
    <property type="entry name" value="TetR_N"/>
    <property type="match status" value="1"/>
</dbReference>
<evidence type="ECO:0000256" key="3">
    <source>
        <dbReference type="SAM" id="MobiDB-lite"/>
    </source>
</evidence>
<dbReference type="InterPro" id="IPR041669">
    <property type="entry name" value="TetR_C_15"/>
</dbReference>
<proteinExistence type="predicted"/>
<feature type="compositionally biased region" description="Basic and acidic residues" evidence="3">
    <location>
        <begin position="209"/>
        <end position="227"/>
    </location>
</feature>
<gene>
    <name evidence="5" type="ORF">G443_003831</name>
</gene>
<dbReference type="InterPro" id="IPR050109">
    <property type="entry name" value="HTH-type_TetR-like_transc_reg"/>
</dbReference>
<dbReference type="Gene3D" id="1.10.357.10">
    <property type="entry name" value="Tetracycline Repressor, domain 2"/>
    <property type="match status" value="1"/>
</dbReference>
<evidence type="ECO:0000256" key="1">
    <source>
        <dbReference type="ARBA" id="ARBA00023125"/>
    </source>
</evidence>
<dbReference type="SUPFAM" id="SSF46689">
    <property type="entry name" value="Homeodomain-like"/>
    <property type="match status" value="1"/>
</dbReference>
<name>A0ABT1JM10_ACTCY</name>
<sequence length="227" mass="24756">MYAARKRPRQQRSRHTVEVILEAAAQLFQRNGFNATSTNHVADRAGVSIGSVYQYFPNKDALLVALAERHLDAALRGLGSVFDEIRRADLGLEAALRVLVGAVASAHRDRPELHQLLFDQAPRVPELVARLRDGERHLAALLAAELRRMGRGGPDAEVNALLAVQGIEAQLHGAYLHPPAGVDREAVVEAVTVLWCRALGEPLVPDHATGGHDHLERRHAPGADHQV</sequence>
<evidence type="ECO:0000256" key="2">
    <source>
        <dbReference type="PROSITE-ProRule" id="PRU00335"/>
    </source>
</evidence>
<reference evidence="5 6" key="1">
    <citation type="submission" date="2013-07" db="EMBL/GenBank/DDBJ databases">
        <authorList>
            <consortium name="DOE Joint Genome Institute"/>
            <person name="Reeve W."/>
            <person name="Huntemann M."/>
            <person name="Han J."/>
            <person name="Chen A."/>
            <person name="Kyrpides N."/>
            <person name="Mavromatis K."/>
            <person name="Markowitz V."/>
            <person name="Palaniappan K."/>
            <person name="Ivanova N."/>
            <person name="Schaumberg A."/>
            <person name="Pati A."/>
            <person name="Liolios K."/>
            <person name="Nordberg H.P."/>
            <person name="Cantor M.N."/>
            <person name="Hua S.X."/>
            <person name="Woyke T."/>
        </authorList>
    </citation>
    <scope>NUCLEOTIDE SEQUENCE [LARGE SCALE GENOMIC DNA]</scope>
    <source>
        <strain evidence="5 6">DSM 43889</strain>
    </source>
</reference>
<dbReference type="SUPFAM" id="SSF48498">
    <property type="entry name" value="Tetracyclin repressor-like, C-terminal domain"/>
    <property type="match status" value="1"/>
</dbReference>
<reference evidence="5 6" key="2">
    <citation type="submission" date="2022-06" db="EMBL/GenBank/DDBJ databases">
        <title>Genomic Encyclopedia of Type Strains, Phase I: the one thousand microbial genomes (KMG-I) project.</title>
        <authorList>
            <person name="Kyrpides N."/>
        </authorList>
    </citation>
    <scope>NUCLEOTIDE SEQUENCE [LARGE SCALE GENOMIC DNA]</scope>
    <source>
        <strain evidence="5 6">DSM 43889</strain>
    </source>
</reference>
<accession>A0ABT1JM10</accession>
<feature type="region of interest" description="Disordered" evidence="3">
    <location>
        <begin position="206"/>
        <end position="227"/>
    </location>
</feature>
<dbReference type="InterPro" id="IPR023772">
    <property type="entry name" value="DNA-bd_HTH_TetR-type_CS"/>
</dbReference>
<dbReference type="RefSeq" id="WP_081715533.1">
    <property type="nucleotide sequence ID" value="NZ_AUBJ02000001.1"/>
</dbReference>
<protein>
    <submittedName>
        <fullName evidence="5">Transcriptional regulator, TetR family</fullName>
    </submittedName>
</protein>
<keyword evidence="6" id="KW-1185">Reference proteome</keyword>
<dbReference type="InterPro" id="IPR009057">
    <property type="entry name" value="Homeodomain-like_sf"/>
</dbReference>
<dbReference type="PANTHER" id="PTHR30055">
    <property type="entry name" value="HTH-TYPE TRANSCRIPTIONAL REGULATOR RUTR"/>
    <property type="match status" value="1"/>
</dbReference>
<dbReference type="Pfam" id="PF17918">
    <property type="entry name" value="TetR_C_15"/>
    <property type="match status" value="1"/>
</dbReference>
<feature type="DNA-binding region" description="H-T-H motif" evidence="2">
    <location>
        <begin position="37"/>
        <end position="56"/>
    </location>
</feature>
<keyword evidence="1 2" id="KW-0238">DNA-binding</keyword>
<dbReference type="Proteomes" id="UP000791080">
    <property type="component" value="Unassembled WGS sequence"/>
</dbReference>
<evidence type="ECO:0000313" key="5">
    <source>
        <dbReference type="EMBL" id="MCP2333561.1"/>
    </source>
</evidence>
<dbReference type="InterPro" id="IPR036271">
    <property type="entry name" value="Tet_transcr_reg_TetR-rel_C_sf"/>
</dbReference>
<dbReference type="PROSITE" id="PS01081">
    <property type="entry name" value="HTH_TETR_1"/>
    <property type="match status" value="1"/>
</dbReference>
<feature type="domain" description="HTH tetR-type" evidence="4">
    <location>
        <begin position="14"/>
        <end position="74"/>
    </location>
</feature>
<dbReference type="InterPro" id="IPR001647">
    <property type="entry name" value="HTH_TetR"/>
</dbReference>
<evidence type="ECO:0000259" key="4">
    <source>
        <dbReference type="PROSITE" id="PS50977"/>
    </source>
</evidence>
<organism evidence="5 6">
    <name type="scientific">Actinoalloteichus caeruleus DSM 43889</name>
    <dbReference type="NCBI Taxonomy" id="1120930"/>
    <lineage>
        <taxon>Bacteria</taxon>
        <taxon>Bacillati</taxon>
        <taxon>Actinomycetota</taxon>
        <taxon>Actinomycetes</taxon>
        <taxon>Pseudonocardiales</taxon>
        <taxon>Pseudonocardiaceae</taxon>
        <taxon>Actinoalloteichus</taxon>
        <taxon>Actinoalloteichus cyanogriseus</taxon>
    </lineage>
</organism>
<dbReference type="PRINTS" id="PR00455">
    <property type="entry name" value="HTHTETR"/>
</dbReference>